<keyword evidence="4" id="KW-1185">Reference proteome</keyword>
<dbReference type="PRINTS" id="PR01490">
    <property type="entry name" value="RTXTOXIND"/>
</dbReference>
<gene>
    <name evidence="3" type="ORF">ACFP73_05110</name>
</gene>
<keyword evidence="1" id="KW-0175">Coiled coil</keyword>
<evidence type="ECO:0000256" key="2">
    <source>
        <dbReference type="SAM" id="Phobius"/>
    </source>
</evidence>
<feature type="transmembrane region" description="Helical" evidence="2">
    <location>
        <begin position="32"/>
        <end position="51"/>
    </location>
</feature>
<dbReference type="PANTHER" id="PTHR30386">
    <property type="entry name" value="MEMBRANE FUSION SUBUNIT OF EMRAB-TOLC MULTIDRUG EFFLUX PUMP"/>
    <property type="match status" value="1"/>
</dbReference>
<dbReference type="SUPFAM" id="SSF51230">
    <property type="entry name" value="Single hybrid motif"/>
    <property type="match status" value="1"/>
</dbReference>
<dbReference type="InterPro" id="IPR011053">
    <property type="entry name" value="Single_hybrid_motif"/>
</dbReference>
<proteinExistence type="predicted"/>
<dbReference type="RefSeq" id="WP_212707311.1">
    <property type="nucleotide sequence ID" value="NZ_BAAAFW010000058.1"/>
</dbReference>
<reference evidence="4" key="1">
    <citation type="journal article" date="2019" name="Int. J. Syst. Evol. Microbiol.">
        <title>The Global Catalogue of Microorganisms (GCM) 10K type strain sequencing project: providing services to taxonomists for standard genome sequencing and annotation.</title>
        <authorList>
            <consortium name="The Broad Institute Genomics Platform"/>
            <consortium name="The Broad Institute Genome Sequencing Center for Infectious Disease"/>
            <person name="Wu L."/>
            <person name="Ma J."/>
        </authorList>
    </citation>
    <scope>NUCLEOTIDE SEQUENCE [LARGE SCALE GENOMIC DNA]</scope>
    <source>
        <strain evidence="4">CGMCC 4.1530</strain>
    </source>
</reference>
<dbReference type="InterPro" id="IPR050739">
    <property type="entry name" value="MFP"/>
</dbReference>
<protein>
    <submittedName>
        <fullName evidence="3">HlyD family secretion protein</fullName>
    </submittedName>
</protein>
<organism evidence="3 4">
    <name type="scientific">Tatumella punctata</name>
    <dbReference type="NCBI Taxonomy" id="399969"/>
    <lineage>
        <taxon>Bacteria</taxon>
        <taxon>Pseudomonadati</taxon>
        <taxon>Pseudomonadota</taxon>
        <taxon>Gammaproteobacteria</taxon>
        <taxon>Enterobacterales</taxon>
        <taxon>Erwiniaceae</taxon>
        <taxon>Tatumella</taxon>
    </lineage>
</organism>
<evidence type="ECO:0000313" key="4">
    <source>
        <dbReference type="Proteomes" id="UP001596215"/>
    </source>
</evidence>
<dbReference type="PANTHER" id="PTHR30386:SF28">
    <property type="entry name" value="EXPORTED PROTEIN"/>
    <property type="match status" value="1"/>
</dbReference>
<keyword evidence="2" id="KW-0472">Membrane</keyword>
<dbReference type="EMBL" id="JBHSUC010000004">
    <property type="protein sequence ID" value="MFC6361480.1"/>
    <property type="molecule type" value="Genomic_DNA"/>
</dbReference>
<keyword evidence="2" id="KW-0812">Transmembrane</keyword>
<keyword evidence="2" id="KW-1133">Transmembrane helix</keyword>
<accession>A0ABW1VMI3</accession>
<dbReference type="Gene3D" id="2.40.50.100">
    <property type="match status" value="1"/>
</dbReference>
<name>A0ABW1VMI3_9GAMM</name>
<sequence>MEGKSIFRKEALDNIKNQWLGKALLISSCPSWLVAILSGLFFLIIMAGIIFGQYTRRINVDGEIISLQQAITIYAPQQGVVTRTFLQTGQRVNKGEPLYEIDVSRTTSSGNVSARGAEAINYQLTLIEQIIEKTEQNKQSSLNSLQQQLAQYRQAYKKSQELISSAGRGLQDMQKSMGNYDDYLRKGLINKEQFNNQRYLFYQQQSSWQSLNTQLIQEGLQVISLETEIATQSADFDNKAAEYALKRSELQRELAEVNASGTLIITAPEEGNIENMVYTAGQMVAAGDSLAQLMPGGRPQFLLVLWLPDSSVPYVSPGDAVNLRYDAYPFQKFGQFPGRIKSVSRIPASAKELMMYSSIAPAVNNGAGQAYYKTIIELAADSFRFRGESMNWSNGMKAQATLFLERRPLYQWILSPYYDIRRSLGGPV</sequence>
<evidence type="ECO:0000313" key="3">
    <source>
        <dbReference type="EMBL" id="MFC6361480.1"/>
    </source>
</evidence>
<feature type="coiled-coil region" evidence="1">
    <location>
        <begin position="131"/>
        <end position="162"/>
    </location>
</feature>
<comment type="caution">
    <text evidence="3">The sequence shown here is derived from an EMBL/GenBank/DDBJ whole genome shotgun (WGS) entry which is preliminary data.</text>
</comment>
<evidence type="ECO:0000256" key="1">
    <source>
        <dbReference type="SAM" id="Coils"/>
    </source>
</evidence>
<dbReference type="Proteomes" id="UP001596215">
    <property type="component" value="Unassembled WGS sequence"/>
</dbReference>